<dbReference type="PRINTS" id="PR00111">
    <property type="entry name" value="ABHYDROLASE"/>
</dbReference>
<dbReference type="KEGG" id="spii:G7077_06165"/>
<name>A0A6G7YP77_9SPHN</name>
<evidence type="ECO:0000313" key="3">
    <source>
        <dbReference type="EMBL" id="QIK78545.1"/>
    </source>
</evidence>
<organism evidence="3 4">
    <name type="scientific">Sphingomonas piscis</name>
    <dbReference type="NCBI Taxonomy" id="2714943"/>
    <lineage>
        <taxon>Bacteria</taxon>
        <taxon>Pseudomonadati</taxon>
        <taxon>Pseudomonadota</taxon>
        <taxon>Alphaproteobacteria</taxon>
        <taxon>Sphingomonadales</taxon>
        <taxon>Sphingomonadaceae</taxon>
        <taxon>Sphingomonas</taxon>
    </lineage>
</organism>
<dbReference type="GO" id="GO:0016787">
    <property type="term" value="F:hydrolase activity"/>
    <property type="evidence" value="ECO:0007669"/>
    <property type="project" value="UniProtKB-KW"/>
</dbReference>
<keyword evidence="1" id="KW-0732">Signal</keyword>
<sequence length="290" mass="30434">MRMVIFILFVVLIASLGSQSANAAPTLPTLHQLSRISVQSIGEGKPVVLIPGLATPRDVWSGIVPELAKRHRVLLVQVNGFGSPAAEVNRRPGTLDGIVEELAAYLSAEKLRGSAVIGHSMGGLIGTMLATRHPEAVGRLMVVDALPFYGALMGPGATPDSVRPIAEQMRAMLVNGPAPTQAPPGMSSSEAGRAKVLSWLKESDAATVGEAMVEDATTDVSANLPKLAAKPITILYAVPSPERAELVKALYGKAYAGLPTARLVPVADSAHFIMLDQPAVFAAEVKRFLP</sequence>
<evidence type="ECO:0000313" key="4">
    <source>
        <dbReference type="Proteomes" id="UP000503222"/>
    </source>
</evidence>
<dbReference type="AlphaFoldDB" id="A0A6G7YP77"/>
<proteinExistence type="predicted"/>
<feature type="chain" id="PRO_5026151962" evidence="1">
    <location>
        <begin position="24"/>
        <end position="290"/>
    </location>
</feature>
<dbReference type="EMBL" id="CP049869">
    <property type="protein sequence ID" value="QIK78545.1"/>
    <property type="molecule type" value="Genomic_DNA"/>
</dbReference>
<dbReference type="InterPro" id="IPR029058">
    <property type="entry name" value="AB_hydrolase_fold"/>
</dbReference>
<feature type="domain" description="AB hydrolase-1" evidence="2">
    <location>
        <begin position="47"/>
        <end position="283"/>
    </location>
</feature>
<dbReference type="InterPro" id="IPR000073">
    <property type="entry name" value="AB_hydrolase_1"/>
</dbReference>
<dbReference type="SUPFAM" id="SSF53474">
    <property type="entry name" value="alpha/beta-Hydrolases"/>
    <property type="match status" value="1"/>
</dbReference>
<protein>
    <submittedName>
        <fullName evidence="3">Alpha/beta hydrolase</fullName>
    </submittedName>
</protein>
<dbReference type="Pfam" id="PF12697">
    <property type="entry name" value="Abhydrolase_6"/>
    <property type="match status" value="1"/>
</dbReference>
<keyword evidence="3" id="KW-0378">Hydrolase</keyword>
<dbReference type="PANTHER" id="PTHR43194">
    <property type="entry name" value="HYDROLASE ALPHA/BETA FOLD FAMILY"/>
    <property type="match status" value="1"/>
</dbReference>
<dbReference type="InterPro" id="IPR050228">
    <property type="entry name" value="Carboxylesterase_BioH"/>
</dbReference>
<gene>
    <name evidence="3" type="ORF">G7077_06165</name>
</gene>
<accession>A0A6G7YP77</accession>
<dbReference type="RefSeq" id="WP_166410938.1">
    <property type="nucleotide sequence ID" value="NZ_CP049869.1"/>
</dbReference>
<keyword evidence="4" id="KW-1185">Reference proteome</keyword>
<feature type="signal peptide" evidence="1">
    <location>
        <begin position="1"/>
        <end position="23"/>
    </location>
</feature>
<dbReference type="PANTHER" id="PTHR43194:SF5">
    <property type="entry name" value="PIMELOYL-[ACYL-CARRIER PROTEIN] METHYL ESTER ESTERASE"/>
    <property type="match status" value="1"/>
</dbReference>
<evidence type="ECO:0000256" key="1">
    <source>
        <dbReference type="SAM" id="SignalP"/>
    </source>
</evidence>
<reference evidence="3 4" key="1">
    <citation type="submission" date="2020-03" db="EMBL/GenBank/DDBJ databases">
        <title>Sphingomonas sp. nov., isolated from fish.</title>
        <authorList>
            <person name="Hyun D.-W."/>
            <person name="Bae J.-W."/>
        </authorList>
    </citation>
    <scope>NUCLEOTIDE SEQUENCE [LARGE SCALE GENOMIC DNA]</scope>
    <source>
        <strain evidence="3 4">HDW15B</strain>
    </source>
</reference>
<dbReference type="Gene3D" id="3.40.50.1820">
    <property type="entry name" value="alpha/beta hydrolase"/>
    <property type="match status" value="1"/>
</dbReference>
<dbReference type="Proteomes" id="UP000503222">
    <property type="component" value="Chromosome"/>
</dbReference>
<evidence type="ECO:0000259" key="2">
    <source>
        <dbReference type="Pfam" id="PF12697"/>
    </source>
</evidence>